<evidence type="ECO:0000259" key="14">
    <source>
        <dbReference type="Pfam" id="PF17941"/>
    </source>
</evidence>
<dbReference type="Pfam" id="PF13089">
    <property type="entry name" value="PP_kinase_N"/>
    <property type="match status" value="1"/>
</dbReference>
<dbReference type="AlphaFoldDB" id="C7NK42"/>
<dbReference type="InterPro" id="IPR003414">
    <property type="entry name" value="PP_kinase"/>
</dbReference>
<dbReference type="NCBIfam" id="NF003918">
    <property type="entry name" value="PRK05443.1-2"/>
    <property type="match status" value="1"/>
</dbReference>
<dbReference type="GO" id="GO:0046872">
    <property type="term" value="F:metal ion binding"/>
    <property type="evidence" value="ECO:0007669"/>
    <property type="project" value="UniProtKB-KW"/>
</dbReference>
<evidence type="ECO:0000256" key="6">
    <source>
        <dbReference type="ARBA" id="ARBA00022840"/>
    </source>
</evidence>
<dbReference type="Pfam" id="PF17941">
    <property type="entry name" value="PP_kinase_C_1"/>
    <property type="match status" value="1"/>
</dbReference>
<dbReference type="Gene3D" id="3.30.870.10">
    <property type="entry name" value="Endonuclease Chain A"/>
    <property type="match status" value="2"/>
</dbReference>
<dbReference type="NCBIfam" id="NF003922">
    <property type="entry name" value="PRK05443.2-3"/>
    <property type="match status" value="1"/>
</dbReference>
<dbReference type="Pfam" id="PF13090">
    <property type="entry name" value="PP_kinase_C"/>
    <property type="match status" value="1"/>
</dbReference>
<keyword evidence="5 8" id="KW-0418">Kinase</keyword>
<dbReference type="SUPFAM" id="SSF140356">
    <property type="entry name" value="PPK N-terminal domain-like"/>
    <property type="match status" value="1"/>
</dbReference>
<feature type="binding site" evidence="8">
    <location>
        <position position="541"/>
    </location>
    <ligand>
        <name>ATP</name>
        <dbReference type="ChEBI" id="CHEBI:30616"/>
    </ligand>
</feature>
<dbReference type="NCBIfam" id="TIGR03705">
    <property type="entry name" value="poly_P_kin"/>
    <property type="match status" value="1"/>
</dbReference>
<evidence type="ECO:0000256" key="5">
    <source>
        <dbReference type="ARBA" id="ARBA00022777"/>
    </source>
</evidence>
<protein>
    <recommendedName>
        <fullName evidence="8 9">Polyphosphate kinase</fullName>
        <ecNumber evidence="8 9">2.7.4.1</ecNumber>
    </recommendedName>
    <alternativeName>
        <fullName evidence="8">ATP-polyphosphate phosphotransferase</fullName>
    </alternativeName>
    <alternativeName>
        <fullName evidence="8">Polyphosphoric acid kinase</fullName>
    </alternativeName>
</protein>
<evidence type="ECO:0000313" key="16">
    <source>
        <dbReference type="Proteomes" id="UP000006666"/>
    </source>
</evidence>
<evidence type="ECO:0000256" key="3">
    <source>
        <dbReference type="ARBA" id="ARBA00022723"/>
    </source>
</evidence>
<dbReference type="InterPro" id="IPR025198">
    <property type="entry name" value="PPK_N_dom"/>
</dbReference>
<sequence>MADSSATTTAKHGDPSPTSDGTGNGTPRPAAHIIQPPQPRRPRDAGGRFVSSADPAPDGELPADRFLERETSWLQFNERVLELAADPAVPLLERARFLAIFASNLDEFFMVRVAGLKRRIATGLAVRSASGQEPQEVLSMVGRSAHALMTEQSRLYSDEIMPALAAEGIHVVRWKDLQDAERDAFEEFFVRDVYPVLTPLAVDPAHPFPYISGLSLNLAVTLADPRTFQEHFARVKVPPALPRLLRVSHVLGTDESDEQIQESEHGIRFLPIEDVIAAHLSLLFPGMEIKQTYTFRVTRNEDLEVEEDEAENLLTALERELTRRRFGPAVRLEVEEDMTPEVRAILQRELDVTTHEVYVLPAPLDLRSMNTVADLRISDLRWPAFRTHTHPALAPVERSAEADVLGTMRERDVLLHHPYDSFSTSVQRFLEQAAADPHVLAIKQTLYRTSGDSPIIRALIEAAESGKQVLAVVEIKARFDEENNITWARQLERAGVHVVYGQVGLKTHAKLCLVVRQEADGLQRYVHIGTGNYNPKTARLYEDLGLLSTDPQVTEDVTRLFNQLSGMAPRSTFQRLLVAPRSVRSGLVQLMDEQAARARKGHPARVRVKANSIVDEAFIDACYRASQAGVQVDVWVRGICALRPGVPGLSENIRVRSVLGRFLEHSRVVVAGIPGDPANPLRALIGSADMMHRNLDRRVEAMVELRDPAHVCHLDELFELAFSPDVATWHLDAEGVWTRHHLDEAGEPLKDIQFEIEKDYAQRRRKGRRR</sequence>
<feature type="binding site" evidence="8">
    <location>
        <position position="448"/>
    </location>
    <ligand>
        <name>Mg(2+)</name>
        <dbReference type="ChEBI" id="CHEBI:18420"/>
    </ligand>
</feature>
<evidence type="ECO:0000256" key="7">
    <source>
        <dbReference type="ARBA" id="ARBA00022842"/>
    </source>
</evidence>
<dbReference type="Gene3D" id="3.30.1840.10">
    <property type="entry name" value="Polyphosphate kinase middle domain"/>
    <property type="match status" value="1"/>
</dbReference>
<feature type="region of interest" description="Disordered" evidence="10">
    <location>
        <begin position="1"/>
        <end position="62"/>
    </location>
</feature>
<dbReference type="InterPro" id="IPR025200">
    <property type="entry name" value="PPK_C_dom2"/>
</dbReference>
<keyword evidence="4 8" id="KW-0547">Nucleotide-binding</keyword>
<dbReference type="FunFam" id="3.30.870.10:FF:000001">
    <property type="entry name" value="Polyphosphate kinase"/>
    <property type="match status" value="1"/>
</dbReference>
<keyword evidence="2 8" id="KW-0808">Transferase</keyword>
<gene>
    <name evidence="8" type="primary">ppk</name>
    <name evidence="15" type="ordered locus">Ksed_03530</name>
</gene>
<dbReference type="GO" id="GO:0009358">
    <property type="term" value="C:polyphosphate kinase complex"/>
    <property type="evidence" value="ECO:0007669"/>
    <property type="project" value="InterPro"/>
</dbReference>
<evidence type="ECO:0000259" key="13">
    <source>
        <dbReference type="Pfam" id="PF13090"/>
    </source>
</evidence>
<dbReference type="EMBL" id="CP001686">
    <property type="protein sequence ID" value="ACV05429.1"/>
    <property type="molecule type" value="Genomic_DNA"/>
</dbReference>
<evidence type="ECO:0000259" key="11">
    <source>
        <dbReference type="Pfam" id="PF02503"/>
    </source>
</evidence>
<name>C7NK42_KYTSD</name>
<dbReference type="PANTHER" id="PTHR30218:SF0">
    <property type="entry name" value="POLYPHOSPHATE KINASE"/>
    <property type="match status" value="1"/>
</dbReference>
<organism evidence="15 16">
    <name type="scientific">Kytococcus sedentarius (strain ATCC 14392 / DSM 20547 / JCM 11482 / CCUG 33030 / NBRC 15357 / NCTC 11040 / CCM 314 / 541)</name>
    <name type="common">Micrococcus sedentarius</name>
    <dbReference type="NCBI Taxonomy" id="478801"/>
    <lineage>
        <taxon>Bacteria</taxon>
        <taxon>Bacillati</taxon>
        <taxon>Actinomycetota</taxon>
        <taxon>Actinomycetes</taxon>
        <taxon>Micrococcales</taxon>
        <taxon>Kytococcaceae</taxon>
        <taxon>Kytococcus</taxon>
    </lineage>
</organism>
<dbReference type="NCBIfam" id="NF003921">
    <property type="entry name" value="PRK05443.2-2"/>
    <property type="match status" value="1"/>
</dbReference>
<evidence type="ECO:0000256" key="10">
    <source>
        <dbReference type="SAM" id="MobiDB-lite"/>
    </source>
</evidence>
<dbReference type="InterPro" id="IPR024953">
    <property type="entry name" value="PP_kinase_middle"/>
</dbReference>
<dbReference type="STRING" id="478801.Ksed_03530"/>
<comment type="catalytic activity">
    <reaction evidence="8 9">
        <text>[phosphate](n) + ATP = [phosphate](n+1) + ADP</text>
        <dbReference type="Rhea" id="RHEA:19573"/>
        <dbReference type="Rhea" id="RHEA-COMP:9859"/>
        <dbReference type="Rhea" id="RHEA-COMP:14280"/>
        <dbReference type="ChEBI" id="CHEBI:16838"/>
        <dbReference type="ChEBI" id="CHEBI:30616"/>
        <dbReference type="ChEBI" id="CHEBI:456216"/>
        <dbReference type="EC" id="2.7.4.1"/>
    </reaction>
</comment>
<dbReference type="GO" id="GO:0006799">
    <property type="term" value="P:polyphosphate biosynthetic process"/>
    <property type="evidence" value="ECO:0007669"/>
    <property type="project" value="UniProtKB-UniRule"/>
</dbReference>
<dbReference type="PIRSF" id="PIRSF015589">
    <property type="entry name" value="PP_kinase"/>
    <property type="match status" value="1"/>
</dbReference>
<dbReference type="HOGENOM" id="CLU_009678_5_0_11"/>
<keyword evidence="6 8" id="KW-0067">ATP-binding</keyword>
<dbReference type="NCBIfam" id="NF003917">
    <property type="entry name" value="PRK05443.1-1"/>
    <property type="match status" value="1"/>
</dbReference>
<reference evidence="15 16" key="1">
    <citation type="journal article" date="2009" name="Stand. Genomic Sci.">
        <title>Complete genome sequence of Kytococcus sedentarius type strain (541).</title>
        <authorList>
            <person name="Sims D."/>
            <person name="Brettin T."/>
            <person name="Detter J.C."/>
            <person name="Han C."/>
            <person name="Lapidus A."/>
            <person name="Copeland A."/>
            <person name="Glavina Del Rio T."/>
            <person name="Nolan M."/>
            <person name="Chen F."/>
            <person name="Lucas S."/>
            <person name="Tice H."/>
            <person name="Cheng J.F."/>
            <person name="Bruce D."/>
            <person name="Goodwin L."/>
            <person name="Pitluck S."/>
            <person name="Ovchinnikova G."/>
            <person name="Pati A."/>
            <person name="Ivanova N."/>
            <person name="Mavrommatis K."/>
            <person name="Chen A."/>
            <person name="Palaniappan K."/>
            <person name="D'haeseleer P."/>
            <person name="Chain P."/>
            <person name="Bristow J."/>
            <person name="Eisen J.A."/>
            <person name="Markowitz V."/>
            <person name="Hugenholtz P."/>
            <person name="Schneider S."/>
            <person name="Goker M."/>
            <person name="Pukall R."/>
            <person name="Kyrpides N.C."/>
            <person name="Klenk H.P."/>
        </authorList>
    </citation>
    <scope>NUCLEOTIDE SEQUENCE [LARGE SCALE GENOMIC DNA]</scope>
    <source>
        <strain evidence="16">ATCC 14392 / DSM 20547 / JCM 11482 / CCUG 33030 / NBRC 15357 / NCTC 11040 / CCM 314 / 541</strain>
    </source>
</reference>
<evidence type="ECO:0000259" key="12">
    <source>
        <dbReference type="Pfam" id="PF13089"/>
    </source>
</evidence>
<feature type="domain" description="Polyphosphate kinase middle" evidence="11">
    <location>
        <begin position="181"/>
        <end position="369"/>
    </location>
</feature>
<feature type="domain" description="Polyphosphate kinase C-terminal" evidence="14">
    <location>
        <begin position="404"/>
        <end position="567"/>
    </location>
</feature>
<dbReference type="HAMAP" id="MF_00347">
    <property type="entry name" value="Polyphosphate_kinase"/>
    <property type="match status" value="1"/>
</dbReference>
<dbReference type="SUPFAM" id="SSF56024">
    <property type="entry name" value="Phospholipase D/nuclease"/>
    <property type="match status" value="2"/>
</dbReference>
<proteinExistence type="inferred from homology"/>
<evidence type="ECO:0000256" key="9">
    <source>
        <dbReference type="RuleBase" id="RU003800"/>
    </source>
</evidence>
<evidence type="ECO:0000256" key="2">
    <source>
        <dbReference type="ARBA" id="ARBA00022679"/>
    </source>
</evidence>
<dbReference type="InterPro" id="IPR041108">
    <property type="entry name" value="PP_kinase_C_1"/>
</dbReference>
<feature type="binding site" evidence="8">
    <location>
        <position position="104"/>
    </location>
    <ligand>
        <name>ATP</name>
        <dbReference type="ChEBI" id="CHEBI:30616"/>
    </ligand>
</feature>
<evidence type="ECO:0000256" key="8">
    <source>
        <dbReference type="HAMAP-Rule" id="MF_00347"/>
    </source>
</evidence>
<dbReference type="InterPro" id="IPR036832">
    <property type="entry name" value="PPK_N_dom_sf"/>
</dbReference>
<dbReference type="eggNOG" id="COG0855">
    <property type="taxonomic scope" value="Bacteria"/>
</dbReference>
<feature type="binding site" evidence="8">
    <location>
        <position position="665"/>
    </location>
    <ligand>
        <name>ATP</name>
        <dbReference type="ChEBI" id="CHEBI:30616"/>
    </ligand>
</feature>
<feature type="domain" description="Polyphosphate kinase C-terminal" evidence="13">
    <location>
        <begin position="576"/>
        <end position="742"/>
    </location>
</feature>
<feature type="binding site" evidence="8">
    <location>
        <position position="478"/>
    </location>
    <ligand>
        <name>Mg(2+)</name>
        <dbReference type="ChEBI" id="CHEBI:18420"/>
    </ligand>
</feature>
<keyword evidence="16" id="KW-1185">Reference proteome</keyword>
<dbReference type="Proteomes" id="UP000006666">
    <property type="component" value="Chromosome"/>
</dbReference>
<dbReference type="GO" id="GO:0005524">
    <property type="term" value="F:ATP binding"/>
    <property type="evidence" value="ECO:0007669"/>
    <property type="project" value="UniProtKB-KW"/>
</dbReference>
<feature type="domain" description="Polyphosphate kinase N-terminal" evidence="12">
    <location>
        <begin position="66"/>
        <end position="172"/>
    </location>
</feature>
<comment type="PTM">
    <text evidence="8 9">An intermediate of this reaction is the autophosphorylated ppk in which a phosphate is covalently linked to a histidine residue through a N-P bond.</text>
</comment>
<dbReference type="KEGG" id="kse:Ksed_03530"/>
<feature type="active site" description="Phosphohistidine intermediate" evidence="8">
    <location>
        <position position="508"/>
    </location>
</feature>
<dbReference type="InterPro" id="IPR036830">
    <property type="entry name" value="PP_kinase_middle_dom_sf"/>
</dbReference>
<dbReference type="Gene3D" id="1.20.58.310">
    <property type="entry name" value="Polyphosphate kinase N-terminal domain"/>
    <property type="match status" value="1"/>
</dbReference>
<comment type="similarity">
    <text evidence="8 9">Belongs to the polyphosphate kinase 1 (PPK1) family.</text>
</comment>
<feature type="binding site" evidence="8">
    <location>
        <position position="637"/>
    </location>
    <ligand>
        <name>ATP</name>
        <dbReference type="ChEBI" id="CHEBI:30616"/>
    </ligand>
</feature>
<evidence type="ECO:0000256" key="4">
    <source>
        <dbReference type="ARBA" id="ARBA00022741"/>
    </source>
</evidence>
<comment type="cofactor">
    <cofactor evidence="8">
        <name>Mg(2+)</name>
        <dbReference type="ChEBI" id="CHEBI:18420"/>
    </cofactor>
</comment>
<dbReference type="SUPFAM" id="SSF143724">
    <property type="entry name" value="PHP14-like"/>
    <property type="match status" value="1"/>
</dbReference>
<dbReference type="GO" id="GO:0008976">
    <property type="term" value="F:polyphosphate kinase activity"/>
    <property type="evidence" value="ECO:0007669"/>
    <property type="project" value="UniProtKB-UniRule"/>
</dbReference>
<feature type="compositionally biased region" description="Polar residues" evidence="10">
    <location>
        <begin position="1"/>
        <end position="21"/>
    </location>
</feature>
<dbReference type="EC" id="2.7.4.1" evidence="8 9"/>
<accession>C7NK42</accession>
<evidence type="ECO:0000256" key="1">
    <source>
        <dbReference type="ARBA" id="ARBA00022553"/>
    </source>
</evidence>
<dbReference type="RefSeq" id="WP_012801847.1">
    <property type="nucleotide sequence ID" value="NC_013169.1"/>
</dbReference>
<keyword evidence="3 8" id="KW-0479">Metal-binding</keyword>
<dbReference type="PANTHER" id="PTHR30218">
    <property type="entry name" value="POLYPHOSPHATE KINASE"/>
    <property type="match status" value="1"/>
</dbReference>
<keyword evidence="1 8" id="KW-0597">Phosphoprotein</keyword>
<keyword evidence="7 8" id="KW-0460">Magnesium</keyword>
<evidence type="ECO:0000313" key="15">
    <source>
        <dbReference type="EMBL" id="ACV05429.1"/>
    </source>
</evidence>
<dbReference type="Pfam" id="PF02503">
    <property type="entry name" value="PP_kinase"/>
    <property type="match status" value="1"/>
</dbReference>
<comment type="function">
    <text evidence="8 9">Catalyzes the reversible transfer of the terminal phosphate of ATP to form a long-chain polyphosphate (polyP).</text>
</comment>
<dbReference type="CDD" id="cd09165">
    <property type="entry name" value="PLDc_PaPPK1_C1_like"/>
    <property type="match status" value="1"/>
</dbReference>